<dbReference type="Gene3D" id="3.40.190.10">
    <property type="entry name" value="Periplasmic binding protein-like II"/>
    <property type="match status" value="1"/>
</dbReference>
<reference evidence="3 4" key="1">
    <citation type="submission" date="2024-02" db="EMBL/GenBank/DDBJ databases">
        <title>Genome sequence of Aquincola sp. MAHUQ-54.</title>
        <authorList>
            <person name="Huq M.A."/>
        </authorList>
    </citation>
    <scope>NUCLEOTIDE SEQUENCE [LARGE SCALE GENOMIC DNA]</scope>
    <source>
        <strain evidence="3 4">MAHUQ-54</strain>
    </source>
</reference>
<proteinExistence type="inferred from homology"/>
<dbReference type="AlphaFoldDB" id="A0AAW9QCQ9"/>
<dbReference type="PANTHER" id="PTHR42928">
    <property type="entry name" value="TRICARBOXYLATE-BINDING PROTEIN"/>
    <property type="match status" value="1"/>
</dbReference>
<organism evidence="3 4">
    <name type="scientific">Aquincola agrisoli</name>
    <dbReference type="NCBI Taxonomy" id="3119538"/>
    <lineage>
        <taxon>Bacteria</taxon>
        <taxon>Pseudomonadati</taxon>
        <taxon>Pseudomonadota</taxon>
        <taxon>Betaproteobacteria</taxon>
        <taxon>Burkholderiales</taxon>
        <taxon>Sphaerotilaceae</taxon>
        <taxon>Aquincola</taxon>
    </lineage>
</organism>
<dbReference type="Pfam" id="PF03401">
    <property type="entry name" value="TctC"/>
    <property type="match status" value="1"/>
</dbReference>
<feature type="chain" id="PRO_5043936908" evidence="2">
    <location>
        <begin position="35"/>
        <end position="330"/>
    </location>
</feature>
<dbReference type="CDD" id="cd07012">
    <property type="entry name" value="PBP2_Bug_TTT"/>
    <property type="match status" value="1"/>
</dbReference>
<comment type="similarity">
    <text evidence="1">Belongs to the UPF0065 (bug) family.</text>
</comment>
<comment type="caution">
    <text evidence="3">The sequence shown here is derived from an EMBL/GenBank/DDBJ whole genome shotgun (WGS) entry which is preliminary data.</text>
</comment>
<dbReference type="EMBL" id="JAZIBG010000016">
    <property type="protein sequence ID" value="MEF7613189.1"/>
    <property type="molecule type" value="Genomic_DNA"/>
</dbReference>
<protein>
    <submittedName>
        <fullName evidence="3">Tripartite tricarboxylate transporter substrate binding protein</fullName>
    </submittedName>
</protein>
<sequence>MDHGFLTKTGTVRRAATATAVAALAGGLALGAWAQGDYPTKPVELNVMFPAGSSADVVARLLADGMAKHLGQPVVVNNRPGAGGAIAYKYVQAQKPDGYTLVFNSNSVSTVYYSGLTPFDYKAFDSIARVTIENPVIAVKADSPWKDLKELVAHAKQKPGELRLGNSGTGSHTHITAVAFFGDQKAEPLHVPFAAAQVVTSLLGGHIDALVQLPSALAPHVRAGTLRIVGVLASKRDPAFPGVPTAIEQGFDFQADMWRGVAAPRGTPPAVLARLEKAIQKTVDSPEFKAQGEKNGYIAAFQPASEFNHTIATEDALLAKLMTRVGMKQP</sequence>
<dbReference type="InterPro" id="IPR042100">
    <property type="entry name" value="Bug_dom1"/>
</dbReference>
<dbReference type="Proteomes" id="UP001336250">
    <property type="component" value="Unassembled WGS sequence"/>
</dbReference>
<accession>A0AAW9QCQ9</accession>
<feature type="signal peptide" evidence="2">
    <location>
        <begin position="1"/>
        <end position="34"/>
    </location>
</feature>
<name>A0AAW9QCQ9_9BURK</name>
<evidence type="ECO:0000313" key="3">
    <source>
        <dbReference type="EMBL" id="MEF7613189.1"/>
    </source>
</evidence>
<dbReference type="PANTHER" id="PTHR42928:SF5">
    <property type="entry name" value="BLR1237 PROTEIN"/>
    <property type="match status" value="1"/>
</dbReference>
<dbReference type="RefSeq" id="WP_332288135.1">
    <property type="nucleotide sequence ID" value="NZ_JAZIBG010000016.1"/>
</dbReference>
<keyword evidence="2" id="KW-0732">Signal</keyword>
<dbReference type="InterPro" id="IPR005064">
    <property type="entry name" value="BUG"/>
</dbReference>
<evidence type="ECO:0000313" key="4">
    <source>
        <dbReference type="Proteomes" id="UP001336250"/>
    </source>
</evidence>
<keyword evidence="4" id="KW-1185">Reference proteome</keyword>
<gene>
    <name evidence="3" type="ORF">V4F39_04635</name>
</gene>
<evidence type="ECO:0000256" key="2">
    <source>
        <dbReference type="SAM" id="SignalP"/>
    </source>
</evidence>
<dbReference type="Gene3D" id="3.40.190.150">
    <property type="entry name" value="Bordetella uptake gene, domain 1"/>
    <property type="match status" value="1"/>
</dbReference>
<dbReference type="SUPFAM" id="SSF53850">
    <property type="entry name" value="Periplasmic binding protein-like II"/>
    <property type="match status" value="1"/>
</dbReference>
<dbReference type="PIRSF" id="PIRSF017082">
    <property type="entry name" value="YflP"/>
    <property type="match status" value="1"/>
</dbReference>
<evidence type="ECO:0000256" key="1">
    <source>
        <dbReference type="ARBA" id="ARBA00006987"/>
    </source>
</evidence>